<dbReference type="Pfam" id="PF00216">
    <property type="entry name" value="Bac_DNA_binding"/>
    <property type="match status" value="1"/>
</dbReference>
<dbReference type="PRINTS" id="PR01727">
    <property type="entry name" value="DNABINDINGHU"/>
</dbReference>
<sequence length="90" mass="9619">MNKTEFINSIAEKSGLSKVDAKKALDAFVDTVASELKAGNKVAILGFGTFSVNEKAARTGLNPRTKESIVIPAHNVAKFKPSNELNDSLN</sequence>
<reference evidence="5 6" key="1">
    <citation type="submission" date="2022-03" db="EMBL/GenBank/DDBJ databases">
        <title>Parabacteroides sp. nov. isolated from swine feces.</title>
        <authorList>
            <person name="Bak J.E."/>
        </authorList>
    </citation>
    <scope>NUCLEOTIDE SEQUENCE [LARGE SCALE GENOMIC DNA]</scope>
    <source>
        <strain evidence="5 6">AGMB00274</strain>
    </source>
</reference>
<dbReference type="InterPro" id="IPR020816">
    <property type="entry name" value="Histone-like_DNA-bd_CS"/>
</dbReference>
<dbReference type="SMART" id="SM00411">
    <property type="entry name" value="BHL"/>
    <property type="match status" value="1"/>
</dbReference>
<dbReference type="Gene3D" id="4.10.520.10">
    <property type="entry name" value="IHF-like DNA-binding proteins"/>
    <property type="match status" value="1"/>
</dbReference>
<dbReference type="InterPro" id="IPR010992">
    <property type="entry name" value="IHF-like_DNA-bd_dom_sf"/>
</dbReference>
<protein>
    <submittedName>
        <fullName evidence="5">HU family DNA-binding protein</fullName>
    </submittedName>
</protein>
<evidence type="ECO:0000256" key="2">
    <source>
        <dbReference type="ARBA" id="ARBA00023067"/>
    </source>
</evidence>
<keyword evidence="3 5" id="KW-0238">DNA-binding</keyword>
<dbReference type="InterPro" id="IPR000119">
    <property type="entry name" value="Hist_DNA-bd"/>
</dbReference>
<dbReference type="SUPFAM" id="SSF47729">
    <property type="entry name" value="IHF-like DNA-binding proteins"/>
    <property type="match status" value="1"/>
</dbReference>
<keyword evidence="2" id="KW-0226">DNA condensation</keyword>
<comment type="similarity">
    <text evidence="1 4">Belongs to the bacterial histone-like protein family.</text>
</comment>
<keyword evidence="6" id="KW-1185">Reference proteome</keyword>
<evidence type="ECO:0000313" key="5">
    <source>
        <dbReference type="EMBL" id="MCJ2381047.1"/>
    </source>
</evidence>
<dbReference type="EMBL" id="JAKZMM010000025">
    <property type="protein sequence ID" value="MCJ2381047.1"/>
    <property type="molecule type" value="Genomic_DNA"/>
</dbReference>
<accession>A0ABT0C230</accession>
<evidence type="ECO:0000256" key="3">
    <source>
        <dbReference type="ARBA" id="ARBA00023125"/>
    </source>
</evidence>
<dbReference type="RefSeq" id="WP_022456498.1">
    <property type="nucleotide sequence ID" value="NZ_JAKZMM010000025.1"/>
</dbReference>
<dbReference type="CDD" id="cd13831">
    <property type="entry name" value="HU"/>
    <property type="match status" value="1"/>
</dbReference>
<comment type="caution">
    <text evidence="5">The sequence shown here is derived from an EMBL/GenBank/DDBJ whole genome shotgun (WGS) entry which is preliminary data.</text>
</comment>
<dbReference type="GO" id="GO:0003677">
    <property type="term" value="F:DNA binding"/>
    <property type="evidence" value="ECO:0007669"/>
    <property type="project" value="UniProtKB-KW"/>
</dbReference>
<organism evidence="5 6">
    <name type="scientific">Parabacteroides faecalis</name>
    <dbReference type="NCBI Taxonomy" id="2924040"/>
    <lineage>
        <taxon>Bacteria</taxon>
        <taxon>Pseudomonadati</taxon>
        <taxon>Bacteroidota</taxon>
        <taxon>Bacteroidia</taxon>
        <taxon>Bacteroidales</taxon>
        <taxon>Tannerellaceae</taxon>
        <taxon>Parabacteroides</taxon>
    </lineage>
</organism>
<dbReference type="Proteomes" id="UP001165444">
    <property type="component" value="Unassembled WGS sequence"/>
</dbReference>
<name>A0ABT0C230_9BACT</name>
<gene>
    <name evidence="5" type="ORF">MUN53_10555</name>
</gene>
<proteinExistence type="inferred from homology"/>
<dbReference type="PROSITE" id="PS00045">
    <property type="entry name" value="HISTONE_LIKE"/>
    <property type="match status" value="1"/>
</dbReference>
<evidence type="ECO:0000313" key="6">
    <source>
        <dbReference type="Proteomes" id="UP001165444"/>
    </source>
</evidence>
<dbReference type="PANTHER" id="PTHR33175">
    <property type="entry name" value="DNA-BINDING PROTEIN HU"/>
    <property type="match status" value="1"/>
</dbReference>
<dbReference type="PANTHER" id="PTHR33175:SF3">
    <property type="entry name" value="DNA-BINDING PROTEIN HU-BETA"/>
    <property type="match status" value="1"/>
</dbReference>
<evidence type="ECO:0000256" key="4">
    <source>
        <dbReference type="RuleBase" id="RU003939"/>
    </source>
</evidence>
<evidence type="ECO:0000256" key="1">
    <source>
        <dbReference type="ARBA" id="ARBA00010529"/>
    </source>
</evidence>